<dbReference type="GO" id="GO:0031119">
    <property type="term" value="P:tRNA pseudouridine synthesis"/>
    <property type="evidence" value="ECO:0007669"/>
    <property type="project" value="TreeGrafter"/>
</dbReference>
<evidence type="ECO:0000313" key="8">
    <source>
        <dbReference type="Proteomes" id="UP001497497"/>
    </source>
</evidence>
<evidence type="ECO:0000256" key="4">
    <source>
        <dbReference type="RuleBase" id="RU003792"/>
    </source>
</evidence>
<evidence type="ECO:0000256" key="1">
    <source>
        <dbReference type="ARBA" id="ARBA00009375"/>
    </source>
</evidence>
<keyword evidence="3 4" id="KW-0413">Isomerase</keyword>
<dbReference type="InterPro" id="IPR020097">
    <property type="entry name" value="PsdUridine_synth_TruA_a/b_dom"/>
</dbReference>
<dbReference type="Gene3D" id="3.30.70.660">
    <property type="entry name" value="Pseudouridine synthase I, catalytic domain, C-terminal subdomain"/>
    <property type="match status" value="1"/>
</dbReference>
<dbReference type="GO" id="GO:0160147">
    <property type="term" value="F:tRNA pseudouridine(38-40) synthase activity"/>
    <property type="evidence" value="ECO:0007669"/>
    <property type="project" value="UniProtKB-EC"/>
</dbReference>
<dbReference type="InterPro" id="IPR020095">
    <property type="entry name" value="PsdUridine_synth_TruA_C"/>
</dbReference>
<keyword evidence="2 4" id="KW-0819">tRNA processing</keyword>
<comment type="caution">
    <text evidence="7">The sequence shown here is derived from an EMBL/GenBank/DDBJ whole genome shotgun (WGS) entry which is preliminary data.</text>
</comment>
<feature type="region of interest" description="Disordered" evidence="5">
    <location>
        <begin position="341"/>
        <end position="373"/>
    </location>
</feature>
<dbReference type="PANTHER" id="PTHR11142">
    <property type="entry name" value="PSEUDOURIDYLATE SYNTHASE"/>
    <property type="match status" value="1"/>
</dbReference>
<keyword evidence="8" id="KW-1185">Reference proteome</keyword>
<evidence type="ECO:0000259" key="6">
    <source>
        <dbReference type="Pfam" id="PF01416"/>
    </source>
</evidence>
<dbReference type="InterPro" id="IPR020103">
    <property type="entry name" value="PsdUridine_synth_cat_dom_sf"/>
</dbReference>
<evidence type="ECO:0000256" key="2">
    <source>
        <dbReference type="ARBA" id="ARBA00022694"/>
    </source>
</evidence>
<dbReference type="Pfam" id="PF01416">
    <property type="entry name" value="PseudoU_synth_1"/>
    <property type="match status" value="1"/>
</dbReference>
<dbReference type="InterPro" id="IPR001406">
    <property type="entry name" value="PsdUridine_synth_TruA"/>
</dbReference>
<comment type="similarity">
    <text evidence="1 4">Belongs to the tRNA pseudouridine synthase TruA family.</text>
</comment>
<reference evidence="7 8" key="1">
    <citation type="submission" date="2024-04" db="EMBL/GenBank/DDBJ databases">
        <authorList>
            <consortium name="Genoscope - CEA"/>
            <person name="William W."/>
        </authorList>
    </citation>
    <scope>NUCLEOTIDE SEQUENCE [LARGE SCALE GENOMIC DNA]</scope>
</reference>
<feature type="domain" description="Pseudouridine synthase I TruA alpha/beta" evidence="6">
    <location>
        <begin position="190"/>
        <end position="315"/>
    </location>
</feature>
<evidence type="ECO:0000313" key="7">
    <source>
        <dbReference type="EMBL" id="CAL1542765.1"/>
    </source>
</evidence>
<dbReference type="AlphaFoldDB" id="A0AAV2IAV0"/>
<dbReference type="Proteomes" id="UP001497497">
    <property type="component" value="Unassembled WGS sequence"/>
</dbReference>
<dbReference type="Gene3D" id="3.30.70.580">
    <property type="entry name" value="Pseudouridine synthase I, catalytic domain, N-terminal subdomain"/>
    <property type="match status" value="1"/>
</dbReference>
<evidence type="ECO:0000256" key="5">
    <source>
        <dbReference type="SAM" id="MobiDB-lite"/>
    </source>
</evidence>
<dbReference type="EMBL" id="CAXITT010000506">
    <property type="protein sequence ID" value="CAL1542765.1"/>
    <property type="molecule type" value="Genomic_DNA"/>
</dbReference>
<gene>
    <name evidence="7" type="ORF">GSLYS_00016299001</name>
</gene>
<dbReference type="EC" id="5.4.99.12" evidence="4"/>
<sequence>MGRFLMFFSYVGSRYRGLQRQNALVKGDPIPTIEGALHQAMTALQPANSFKIVLSSRTDSGVHAIKNACQVDLTFPEEGKEYEPSIITSVVNYHLRRRKDDVRVLETKRVPDSFQCRFMAQGREYVYRLAFPKQQELIDEREKLMPKLMKFRFNSKGFPMLPLGDICSVLDVDKTALLRETLDIGKLLSAAQLLSGIHNFESFTANRKSDDVYQPHPVKMLTIGVKRGQPFGFPLQGHDYKVNEVLEFWDIHVQSKSFLYRQVRRVVGAMVLVAKGAIQLSDLQDILENPQKDFKFSGQMVMNEAGLYLLDVKYNPKDLIFSPTKSTEASASGLLCEKEEEMAEKPVDGLDEDSTSDFDNLRPRPEVTASETDILIPEAAVTADPDHQLTAIK</sequence>
<protein>
    <recommendedName>
        <fullName evidence="4">tRNA pseudouridine synthase</fullName>
        <ecNumber evidence="4">5.4.99.12</ecNumber>
    </recommendedName>
</protein>
<dbReference type="SUPFAM" id="SSF55120">
    <property type="entry name" value="Pseudouridine synthase"/>
    <property type="match status" value="1"/>
</dbReference>
<evidence type="ECO:0000256" key="3">
    <source>
        <dbReference type="ARBA" id="ARBA00023235"/>
    </source>
</evidence>
<accession>A0AAV2IAV0</accession>
<proteinExistence type="inferred from homology"/>
<dbReference type="HAMAP" id="MF_00171">
    <property type="entry name" value="TruA"/>
    <property type="match status" value="1"/>
</dbReference>
<organism evidence="7 8">
    <name type="scientific">Lymnaea stagnalis</name>
    <name type="common">Great pond snail</name>
    <name type="synonym">Helix stagnalis</name>
    <dbReference type="NCBI Taxonomy" id="6523"/>
    <lineage>
        <taxon>Eukaryota</taxon>
        <taxon>Metazoa</taxon>
        <taxon>Spiralia</taxon>
        <taxon>Lophotrochozoa</taxon>
        <taxon>Mollusca</taxon>
        <taxon>Gastropoda</taxon>
        <taxon>Heterobranchia</taxon>
        <taxon>Euthyneura</taxon>
        <taxon>Panpulmonata</taxon>
        <taxon>Hygrophila</taxon>
        <taxon>Lymnaeoidea</taxon>
        <taxon>Lymnaeidae</taxon>
        <taxon>Lymnaea</taxon>
    </lineage>
</organism>
<dbReference type="InterPro" id="IPR020094">
    <property type="entry name" value="TruA/RsuA/RluB/E/F_N"/>
</dbReference>
<name>A0AAV2IAV0_LYMST</name>
<comment type="catalytic activity">
    <reaction evidence="4">
        <text>uridine(38/39/40) in tRNA = pseudouridine(38/39/40) in tRNA</text>
        <dbReference type="Rhea" id="RHEA:22376"/>
        <dbReference type="Rhea" id="RHEA-COMP:10085"/>
        <dbReference type="Rhea" id="RHEA-COMP:10087"/>
        <dbReference type="ChEBI" id="CHEBI:65314"/>
        <dbReference type="ChEBI" id="CHEBI:65315"/>
        <dbReference type="EC" id="5.4.99.12"/>
    </reaction>
</comment>
<dbReference type="PANTHER" id="PTHR11142:SF0">
    <property type="entry name" value="TRNA PSEUDOURIDINE SYNTHASE-LIKE 1"/>
    <property type="match status" value="1"/>
</dbReference>
<dbReference type="GO" id="GO:0003723">
    <property type="term" value="F:RNA binding"/>
    <property type="evidence" value="ECO:0007669"/>
    <property type="project" value="InterPro"/>
</dbReference>